<gene>
    <name evidence="1" type="ORF">GCM10007977_000190</name>
</gene>
<proteinExistence type="predicted"/>
<accession>A0A917SXG4</accession>
<dbReference type="RefSeq" id="WP_190247586.1">
    <property type="nucleotide sequence ID" value="NZ_BMPI01000001.1"/>
</dbReference>
<protein>
    <submittedName>
        <fullName evidence="1">Uncharacterized protein</fullName>
    </submittedName>
</protein>
<reference evidence="1" key="1">
    <citation type="journal article" date="2014" name="Int. J. Syst. Evol. Microbiol.">
        <title>Complete genome sequence of Corynebacterium casei LMG S-19264T (=DSM 44701T), isolated from a smear-ripened cheese.</title>
        <authorList>
            <consortium name="US DOE Joint Genome Institute (JGI-PGF)"/>
            <person name="Walter F."/>
            <person name="Albersmeier A."/>
            <person name="Kalinowski J."/>
            <person name="Ruckert C."/>
        </authorList>
    </citation>
    <scope>NUCLEOTIDE SEQUENCE</scope>
    <source>
        <strain evidence="1">JCM 19831</strain>
    </source>
</reference>
<dbReference type="Proteomes" id="UP000642070">
    <property type="component" value="Unassembled WGS sequence"/>
</dbReference>
<keyword evidence="2" id="KW-1185">Reference proteome</keyword>
<evidence type="ECO:0000313" key="1">
    <source>
        <dbReference type="EMBL" id="GGM02771.1"/>
    </source>
</evidence>
<comment type="caution">
    <text evidence="1">The sequence shown here is derived from an EMBL/GenBank/DDBJ whole genome shotgun (WGS) entry which is preliminary data.</text>
</comment>
<name>A0A917SXG4_9ACTN</name>
<dbReference type="AlphaFoldDB" id="A0A917SXG4"/>
<organism evidence="1 2">
    <name type="scientific">Dactylosporangium sucinum</name>
    <dbReference type="NCBI Taxonomy" id="1424081"/>
    <lineage>
        <taxon>Bacteria</taxon>
        <taxon>Bacillati</taxon>
        <taxon>Actinomycetota</taxon>
        <taxon>Actinomycetes</taxon>
        <taxon>Micromonosporales</taxon>
        <taxon>Micromonosporaceae</taxon>
        <taxon>Dactylosporangium</taxon>
    </lineage>
</organism>
<sequence>MQPVDDDVRRMVRRLPGVSDRTLLELVNGLGVARGITADRAEQGVVARLFAQLTGSDHKAQLMTFRALVDGQQALVELSTEAAQRAAVTDLALARVATHLRYTRDLADATALEQRRLADVAEALGEYIRACDERIAVLEQWRASVDLRLAADDVLAGLGSRAKAGHGGVPWPVLAVLMARELAAGVCGRWEAQAGPAFRVRVADVLLAALREVAALPDRGFPLETVLDDGWRALRTGDHRRLLAELLDAGLDPRLALVDRPLTATVALTMELASLPDTARPERPARIALELSRRRTGWVDGGATISGFVKRAVGEQFDLAAQARRRWEGTQR</sequence>
<evidence type="ECO:0000313" key="2">
    <source>
        <dbReference type="Proteomes" id="UP000642070"/>
    </source>
</evidence>
<reference evidence="1" key="2">
    <citation type="submission" date="2020-09" db="EMBL/GenBank/DDBJ databases">
        <authorList>
            <person name="Sun Q."/>
            <person name="Ohkuma M."/>
        </authorList>
    </citation>
    <scope>NUCLEOTIDE SEQUENCE</scope>
    <source>
        <strain evidence="1">JCM 19831</strain>
    </source>
</reference>
<dbReference type="EMBL" id="BMPI01000001">
    <property type="protein sequence ID" value="GGM02771.1"/>
    <property type="molecule type" value="Genomic_DNA"/>
</dbReference>